<reference evidence="6 8" key="2">
    <citation type="submission" date="2020-05" db="EMBL/GenBank/DDBJ databases">
        <authorList>
            <person name="Campoy J."/>
            <person name="Schneeberger K."/>
            <person name="Spophaly S."/>
        </authorList>
    </citation>
    <scope>NUCLEOTIDE SEQUENCE [LARGE SCALE GENOMIC DNA]</scope>
    <source>
        <strain evidence="6">PruArmRojPasFocal</strain>
    </source>
</reference>
<dbReference type="FunFam" id="3.30.70.330:FF:000051">
    <property type="entry name" value="Heterogeneous nuclear ribonucleoprotein 1"/>
    <property type="match status" value="1"/>
</dbReference>
<dbReference type="CDD" id="cd12330">
    <property type="entry name" value="RRM2_Hrp1p"/>
    <property type="match status" value="1"/>
</dbReference>
<dbReference type="EMBL" id="CAEKKB010000004">
    <property type="protein sequence ID" value="CAB4308366.1"/>
    <property type="molecule type" value="Genomic_DNA"/>
</dbReference>
<dbReference type="InterPro" id="IPR035979">
    <property type="entry name" value="RBD_domain_sf"/>
</dbReference>
<keyword evidence="2" id="KW-0694">RNA-binding</keyword>
<organism evidence="6 8">
    <name type="scientific">Prunus armeniaca</name>
    <name type="common">Apricot</name>
    <name type="synonym">Armeniaca vulgaris</name>
    <dbReference type="NCBI Taxonomy" id="36596"/>
    <lineage>
        <taxon>Eukaryota</taxon>
        <taxon>Viridiplantae</taxon>
        <taxon>Streptophyta</taxon>
        <taxon>Embryophyta</taxon>
        <taxon>Tracheophyta</taxon>
        <taxon>Spermatophyta</taxon>
        <taxon>Magnoliopsida</taxon>
        <taxon>eudicotyledons</taxon>
        <taxon>Gunneridae</taxon>
        <taxon>Pentapetalae</taxon>
        <taxon>rosids</taxon>
        <taxon>fabids</taxon>
        <taxon>Rosales</taxon>
        <taxon>Rosaceae</taxon>
        <taxon>Amygdaloideae</taxon>
        <taxon>Amygdaleae</taxon>
        <taxon>Prunus</taxon>
    </lineage>
</organism>
<dbReference type="InterPro" id="IPR001611">
    <property type="entry name" value="Leu-rich_rpt"/>
</dbReference>
<dbReference type="SUPFAM" id="SSF52540">
    <property type="entry name" value="P-loop containing nucleoside triphosphate hydrolases"/>
    <property type="match status" value="1"/>
</dbReference>
<feature type="domain" description="RRM" evidence="5">
    <location>
        <begin position="22"/>
        <end position="98"/>
    </location>
</feature>
<proteinExistence type="predicted"/>
<feature type="domain" description="RRM" evidence="5">
    <location>
        <begin position="121"/>
        <end position="198"/>
    </location>
</feature>
<evidence type="ECO:0000313" key="7">
    <source>
        <dbReference type="EMBL" id="CAB4308366.1"/>
    </source>
</evidence>
<dbReference type="InterPro" id="IPR032675">
    <property type="entry name" value="LRR_dom_sf"/>
</dbReference>
<name>A0A6J5UQA8_PRUAR</name>
<dbReference type="InterPro" id="IPR012677">
    <property type="entry name" value="Nucleotide-bd_a/b_plait_sf"/>
</dbReference>
<dbReference type="Pfam" id="PF16095">
    <property type="entry name" value="COR-A"/>
    <property type="match status" value="1"/>
</dbReference>
<accession>A0A6J5UQA8</accession>
<dbReference type="GO" id="GO:0003723">
    <property type="term" value="F:RNA binding"/>
    <property type="evidence" value="ECO:0007669"/>
    <property type="project" value="UniProtKB-UniRule"/>
</dbReference>
<dbReference type="Proteomes" id="UP000507222">
    <property type="component" value="Unassembled WGS sequence"/>
</dbReference>
<keyword evidence="1" id="KW-0677">Repeat</keyword>
<dbReference type="InterPro" id="IPR027417">
    <property type="entry name" value="P-loop_NTPase"/>
</dbReference>
<feature type="coiled-coil region" evidence="3">
    <location>
        <begin position="1701"/>
        <end position="1728"/>
    </location>
</feature>
<dbReference type="PANTHER" id="PTHR47679">
    <property type="entry name" value="PROTEIN TORNADO 1"/>
    <property type="match status" value="1"/>
</dbReference>
<keyword evidence="3" id="KW-0175">Coiled coil</keyword>
<dbReference type="OrthoDB" id="537968at2759"/>
<dbReference type="Pfam" id="PF25497">
    <property type="entry name" value="COR-B"/>
    <property type="match status" value="1"/>
</dbReference>
<evidence type="ECO:0000256" key="2">
    <source>
        <dbReference type="PROSITE-ProRule" id="PRU00176"/>
    </source>
</evidence>
<dbReference type="Gene3D" id="3.30.70.330">
    <property type="match status" value="2"/>
</dbReference>
<dbReference type="SMART" id="SM00360">
    <property type="entry name" value="RRM"/>
    <property type="match status" value="2"/>
</dbReference>
<feature type="region of interest" description="Disordered" evidence="4">
    <location>
        <begin position="1667"/>
        <end position="1689"/>
    </location>
</feature>
<gene>
    <name evidence="6" type="ORF">CURHAP_LOCUS28065</name>
    <name evidence="7" type="ORF">ORAREDHAP_LOCUS27772</name>
</gene>
<protein>
    <recommendedName>
        <fullName evidence="5">RRM domain-containing protein</fullName>
    </recommendedName>
</protein>
<keyword evidence="9" id="KW-1185">Reference proteome</keyword>
<dbReference type="FunFam" id="3.30.70.330:FF:000102">
    <property type="entry name" value="Heterogeneous nuclear ribonucleoprotein 1"/>
    <property type="match status" value="1"/>
</dbReference>
<dbReference type="PROSITE" id="PS50102">
    <property type="entry name" value="RRM"/>
    <property type="match status" value="2"/>
</dbReference>
<dbReference type="SUPFAM" id="SSF54928">
    <property type="entry name" value="RNA-binding domain, RBD"/>
    <property type="match status" value="2"/>
</dbReference>
<evidence type="ECO:0000313" key="6">
    <source>
        <dbReference type="EMBL" id="CAB4277937.1"/>
    </source>
</evidence>
<evidence type="ECO:0000313" key="8">
    <source>
        <dbReference type="Proteomes" id="UP000507222"/>
    </source>
</evidence>
<dbReference type="EMBL" id="CAEKDK010000004">
    <property type="protein sequence ID" value="CAB4277937.1"/>
    <property type="molecule type" value="Genomic_DNA"/>
</dbReference>
<dbReference type="Pfam" id="PF00076">
    <property type="entry name" value="RRM_1"/>
    <property type="match status" value="2"/>
</dbReference>
<dbReference type="Proteomes" id="UP000507245">
    <property type="component" value="Unassembled WGS sequence"/>
</dbReference>
<dbReference type="Pfam" id="PF13516">
    <property type="entry name" value="LRR_6"/>
    <property type="match status" value="1"/>
</dbReference>
<dbReference type="Gene3D" id="3.40.50.300">
    <property type="entry name" value="P-loop containing nucleotide triphosphate hydrolases"/>
    <property type="match status" value="1"/>
</dbReference>
<dbReference type="CDD" id="cd12325">
    <property type="entry name" value="RRM1_hnRNPA_hnRNPD_like"/>
    <property type="match status" value="1"/>
</dbReference>
<reference evidence="9" key="1">
    <citation type="journal article" date="2020" name="Genome Biol.">
        <title>Gamete binning: chromosome-level and haplotype-resolved genome assembly enabled by high-throughput single-cell sequencing of gamete genomes.</title>
        <authorList>
            <person name="Campoy J.A."/>
            <person name="Sun H."/>
            <person name="Goel M."/>
            <person name="Jiao W.-B."/>
            <person name="Folz-Donahue K."/>
            <person name="Wang N."/>
            <person name="Rubio M."/>
            <person name="Liu C."/>
            <person name="Kukat C."/>
            <person name="Ruiz D."/>
            <person name="Huettel B."/>
            <person name="Schneeberger K."/>
        </authorList>
    </citation>
    <scope>NUCLEOTIDE SEQUENCE [LARGE SCALE GENOMIC DNA]</scope>
    <source>
        <strain evidence="9">cv. Rojo Pasion</strain>
    </source>
</reference>
<evidence type="ECO:0000256" key="3">
    <source>
        <dbReference type="SAM" id="Coils"/>
    </source>
</evidence>
<evidence type="ECO:0000256" key="1">
    <source>
        <dbReference type="ARBA" id="ARBA00022737"/>
    </source>
</evidence>
<dbReference type="InterPro" id="IPR032171">
    <property type="entry name" value="COR-A"/>
</dbReference>
<dbReference type="SUPFAM" id="SSF52047">
    <property type="entry name" value="RNI-like"/>
    <property type="match status" value="1"/>
</dbReference>
<dbReference type="SMART" id="SM00368">
    <property type="entry name" value="LRR_RI"/>
    <property type="match status" value="4"/>
</dbReference>
<dbReference type="InterPro" id="IPR057263">
    <property type="entry name" value="COR-B"/>
</dbReference>
<evidence type="ECO:0000313" key="9">
    <source>
        <dbReference type="Proteomes" id="UP000507245"/>
    </source>
</evidence>
<dbReference type="Gene3D" id="3.80.10.10">
    <property type="entry name" value="Ribonuclease Inhibitor"/>
    <property type="match status" value="3"/>
</dbReference>
<sequence length="1959" mass="218835">MTTTSSVFITYIPLKRMEPDLGKLFIGGISWDTDEERLKEYFRKYGEVVEAVIMRDRATGRARGFGFVVFADPAVAERVIMDKHMIDCRTVEAKKAVPKEDQNILNRTGVAHGSPGPGRTRKIFVGGLASTVTESDFKKYFDQFGTVTDVVVMYDHNTQRPRGFGFITYDSEEAVDRVLHKTFHELNGKMVEVKRAVPKELSPGPTRSPLIGYNYSPGRTSSLLNGYAQGYNMSPIGGFGISMDTRFNPLSSGRSGLSPFGTTGYGLGMNLEPGLSPTYGGNSNFGNSLGYARMLSPYYNANSNRYTTPIGYNAGNGRSSSVVSSTNRNVWANSGINNNIHPASTGGYLSSENGGFGVAIGNNDSNWGPNSFSTQSRGSASGYASAGGYGSGESSFGLGGGGYGRNSGTGVAPTSSFPTSTVGYEGSYGDLYHSDSVYGDSTWRSTSPELDGSSTFGYGLGDLPADITANGSGGYIGSYNVTSRQPNRGAGRCLTLPAPSQAIVRRGYGHVSCNVEDSGALPCTDRADTKTMNERGVLFIPLERGCLKTATDAVLIQKIWLLSCYIVSKAQRVPALAMATDQNLKDLQWALEAIKSESLNLHNISFYLSQPTSGCYQETESSININISKDSLSYFSQFLTVLGTAKTNQLLLRNLEFHQIEWELQQLRNLAVLLESCSNIKQVVFKRNRFDKQCLSELSEILKRNRVIKEIMFSESAIGSAGAGFLASALKVNESLEELQIWEDSIGSKGAEELSKMIEVNSTLKLLTIFDSYSITATPLISAVLARNRTMEVHVWSGENGERSSKVVEFLPENSTLRIYRLDLSGACRVACALGWNSTVKSLDMTGVRLKSRWAKEFRWVLEQNHSLKEVNLSKTCLKDKGVVYVAAGLFKNQSLESLYLDGNAFGGIGVEHLLCPLSRFSALQYQANITLKSVTFGGGRTKIGREGLAAILLMLTTNESLTRLGIYDDESLRSDDFVKLFKSLEKNAALRHLSLQGCKGVQGELVLQAIMETLQVNPWIENIDLARTPLQNSGKTDGIYQRLGQNGRPEPEMDLLKDMPLTVPKSCRAFFCGQEYAGKSTLCNSILQSFSSSKIPYVDQVRSLVNPVEQAVRTVGMKIKTFKDEDTKISIWNLAGQHEFYSLHDLMFPGHGSASFFVIISSLFRKPNNREPKNPMEIEEDLQYWLRFIVSNSRRAVQQCMLPNVTVVLTHYDKINQPSQNLQVAVNSIQRLRDKFQGFVDFYPTVFTVDARSSASVSKLTHHLLKTSKTVLQRVPRIYQLCNDLTQILSDWRSENYNKPAMQWKEFNELCQVKVPSLRIRSRHDNKEKVEMRRRVVATCLHHIGEVIYFDELGFLILDCEWFCGEVLGQLIRLDARNQSSTENNGFISKKDLEKILRGSLQSPIPGMGSKVFENLEGSDLVRMMLKLELCYEQDPSDPKSLLLIPSILEEGRGKPQRWQLSRPECLYAGRHLECDDSSHMFLTPGFFPRLQVHLHNRIMALKNQHGATYSLEKYLISININGIYIRVELGGQLGYYIDVLACSTKNLTETLRLIQQLIIPAIHSLCHGITLTENVIRPECVQNLTPPRYRKTQFASLQQLKQALLSVPADSMYDYQHTWDPISDSGRQILRAGFDLARDLLSDDDFREVLHRRYHDLYNLAQELQIPPENDPDGPENALSTSDQPDKVDPTFGGIAKGVEAVLQRLKIIEQEIRDLKQEIQGLRYYEHRLLSELHRKVNYLVTYNVQIEERKVPNMFYFVRTENYSRRLVTTMIPGMNALRLHMLCEFRREMHVVEDQVGCEMMQVDNRTVKSLAPYTTKFMKLLTFALKIGAHLAVGMGEMIPDLSREVAHLADSSLLIGAAGAVAAGAVGAAAIGRAEGRNRSRAAESSRDIQQDQRTAQQWVLDFLRDRRCSTGKDIAEKFGLWRVRYRDDGQIAWICRRHINLRAHEIIEVPL</sequence>
<dbReference type="InterPro" id="IPR000504">
    <property type="entry name" value="RRM_dom"/>
</dbReference>
<dbReference type="PANTHER" id="PTHR47679:SF1">
    <property type="entry name" value="PROTEIN TORNADO 1"/>
    <property type="match status" value="1"/>
</dbReference>
<evidence type="ECO:0000259" key="5">
    <source>
        <dbReference type="PROSITE" id="PS50102"/>
    </source>
</evidence>
<evidence type="ECO:0000256" key="4">
    <source>
        <dbReference type="SAM" id="MobiDB-lite"/>
    </source>
</evidence>